<evidence type="ECO:0000259" key="3">
    <source>
        <dbReference type="PROSITE" id="PS51000"/>
    </source>
</evidence>
<dbReference type="Pfam" id="PF13280">
    <property type="entry name" value="WYL"/>
    <property type="match status" value="1"/>
</dbReference>
<dbReference type="PANTHER" id="PTHR34580:SF1">
    <property type="entry name" value="PROTEIN PAFC"/>
    <property type="match status" value="1"/>
</dbReference>
<dbReference type="GO" id="GO:0003700">
    <property type="term" value="F:DNA-binding transcription factor activity"/>
    <property type="evidence" value="ECO:0007669"/>
    <property type="project" value="InterPro"/>
</dbReference>
<dbReference type="PANTHER" id="PTHR34580">
    <property type="match status" value="1"/>
</dbReference>
<organism evidence="4 5">
    <name type="scientific">Pedobacter duraquae</name>
    <dbReference type="NCBI Taxonomy" id="425511"/>
    <lineage>
        <taxon>Bacteria</taxon>
        <taxon>Pseudomonadati</taxon>
        <taxon>Bacteroidota</taxon>
        <taxon>Sphingobacteriia</taxon>
        <taxon>Sphingobacteriales</taxon>
        <taxon>Sphingobacteriaceae</taxon>
        <taxon>Pedobacter</taxon>
    </lineage>
</organism>
<dbReference type="OrthoDB" id="9815009at2"/>
<dbReference type="RefSeq" id="WP_133558216.1">
    <property type="nucleotide sequence ID" value="NZ_SNWM01000005.1"/>
</dbReference>
<dbReference type="InterPro" id="IPR001034">
    <property type="entry name" value="DeoR_HTH"/>
</dbReference>
<evidence type="ECO:0000313" key="4">
    <source>
        <dbReference type="EMBL" id="TDO19999.1"/>
    </source>
</evidence>
<dbReference type="Gene3D" id="1.10.10.10">
    <property type="entry name" value="Winged helix-like DNA-binding domain superfamily/Winged helix DNA-binding domain"/>
    <property type="match status" value="1"/>
</dbReference>
<sequence>MNQNDVKRISRLTAIVTQLQTKRLLSATQLADRFNVSIRTIYRDVKALEQAGIPILTEEGKGYTMMEGFRMAPVSLTDNEARALITAEQLLLNNADSSLSKDYESAITKIKAILQQETKDKVELLANRIAISPAIVRHPESSSLTSIQNALTTFQVLEITYQSKQDGEITKRQVEPFALYFSLNESWLLIAFCRLRNDFRMFSLDRILKINQPNISFQPHQLTLAAYLAEKQKNFSTPDIPLS</sequence>
<dbReference type="PROSITE" id="PS52050">
    <property type="entry name" value="WYL"/>
    <property type="match status" value="1"/>
</dbReference>
<protein>
    <submittedName>
        <fullName evidence="4">Putative DNA-binding transcriptional regulator YafY</fullName>
    </submittedName>
</protein>
<dbReference type="InterPro" id="IPR026881">
    <property type="entry name" value="WYL_dom"/>
</dbReference>
<dbReference type="Proteomes" id="UP000295499">
    <property type="component" value="Unassembled WGS sequence"/>
</dbReference>
<keyword evidence="5" id="KW-1185">Reference proteome</keyword>
<dbReference type="InterPro" id="IPR036388">
    <property type="entry name" value="WH-like_DNA-bd_sf"/>
</dbReference>
<keyword evidence="2" id="KW-0804">Transcription</keyword>
<keyword evidence="1" id="KW-0805">Transcription regulation</keyword>
<dbReference type="GO" id="GO:0003677">
    <property type="term" value="F:DNA binding"/>
    <property type="evidence" value="ECO:0007669"/>
    <property type="project" value="UniProtKB-KW"/>
</dbReference>
<dbReference type="Pfam" id="PF08279">
    <property type="entry name" value="HTH_11"/>
    <property type="match status" value="1"/>
</dbReference>
<dbReference type="InterPro" id="IPR036390">
    <property type="entry name" value="WH_DNA-bd_sf"/>
</dbReference>
<dbReference type="InterPro" id="IPR013196">
    <property type="entry name" value="HTH_11"/>
</dbReference>
<dbReference type="EMBL" id="SNWM01000005">
    <property type="protein sequence ID" value="TDO19999.1"/>
    <property type="molecule type" value="Genomic_DNA"/>
</dbReference>
<dbReference type="AlphaFoldDB" id="A0A4V3C2Y9"/>
<evidence type="ECO:0000313" key="5">
    <source>
        <dbReference type="Proteomes" id="UP000295499"/>
    </source>
</evidence>
<proteinExistence type="predicted"/>
<evidence type="ECO:0000256" key="1">
    <source>
        <dbReference type="ARBA" id="ARBA00023015"/>
    </source>
</evidence>
<evidence type="ECO:0000256" key="2">
    <source>
        <dbReference type="ARBA" id="ARBA00023163"/>
    </source>
</evidence>
<reference evidence="4 5" key="1">
    <citation type="submission" date="2019-03" db="EMBL/GenBank/DDBJ databases">
        <title>Genomic Encyclopedia of Archaeal and Bacterial Type Strains, Phase II (KMG-II): from individual species to whole genera.</title>
        <authorList>
            <person name="Goeker M."/>
        </authorList>
    </citation>
    <scope>NUCLEOTIDE SEQUENCE [LARGE SCALE GENOMIC DNA]</scope>
    <source>
        <strain evidence="4 5">DSM 19034</strain>
    </source>
</reference>
<dbReference type="PROSITE" id="PS51000">
    <property type="entry name" value="HTH_DEOR_2"/>
    <property type="match status" value="1"/>
</dbReference>
<comment type="caution">
    <text evidence="4">The sequence shown here is derived from an EMBL/GenBank/DDBJ whole genome shotgun (WGS) entry which is preliminary data.</text>
</comment>
<accession>A0A4V3C2Y9</accession>
<name>A0A4V3C2Y9_9SPHI</name>
<gene>
    <name evidence="4" type="ORF">CLV32_3755</name>
</gene>
<feature type="domain" description="HTH deoR-type" evidence="3">
    <location>
        <begin position="8"/>
        <end position="63"/>
    </location>
</feature>
<keyword evidence="4" id="KW-0238">DNA-binding</keyword>
<dbReference type="InterPro" id="IPR051534">
    <property type="entry name" value="CBASS_pafABC_assoc_protein"/>
</dbReference>
<dbReference type="SUPFAM" id="SSF46785">
    <property type="entry name" value="Winged helix' DNA-binding domain"/>
    <property type="match status" value="1"/>
</dbReference>